<gene>
    <name evidence="1" type="ORF">I8531_004007</name>
</gene>
<dbReference type="Proteomes" id="UP000867740">
    <property type="component" value="Unassembled WGS sequence"/>
</dbReference>
<dbReference type="InterPro" id="IPR024753">
    <property type="entry name" value="AriR"/>
</dbReference>
<dbReference type="AlphaFoldDB" id="A0A9P3WH37"/>
<reference evidence="1" key="1">
    <citation type="journal article" date="2018" name="Genome Biol.">
        <title>SKESA: strategic k-mer extension for scrupulous assemblies.</title>
        <authorList>
            <person name="Souvorov A."/>
            <person name="Agarwala R."/>
            <person name="Lipman D.J."/>
        </authorList>
    </citation>
    <scope>NUCLEOTIDE SEQUENCE</scope>
    <source>
        <strain evidence="1">CAVp300</strain>
    </source>
</reference>
<comment type="caution">
    <text evidence="1">The sequence shown here is derived from an EMBL/GenBank/DDBJ whole genome shotgun (WGS) entry which is preliminary data.</text>
</comment>
<reference evidence="1" key="2">
    <citation type="submission" date="2020-10" db="EMBL/GenBank/DDBJ databases">
        <authorList>
            <consortium name="NCBI Pathogen Detection Project"/>
        </authorList>
    </citation>
    <scope>NUCLEOTIDE SEQUENCE</scope>
    <source>
        <strain evidence="1">CAVp300</strain>
    </source>
</reference>
<organism evidence="1 2">
    <name type="scientific">Kluyvera intermedia</name>
    <name type="common">Enterobacter intermedius</name>
    <dbReference type="NCBI Taxonomy" id="61648"/>
    <lineage>
        <taxon>Bacteria</taxon>
        <taxon>Pseudomonadati</taxon>
        <taxon>Pseudomonadota</taxon>
        <taxon>Gammaproteobacteria</taxon>
        <taxon>Enterobacterales</taxon>
        <taxon>Enterobacteriaceae</taxon>
        <taxon>Kluyvera</taxon>
    </lineage>
</organism>
<evidence type="ECO:0008006" key="3">
    <source>
        <dbReference type="Google" id="ProtNLM"/>
    </source>
</evidence>
<dbReference type="EMBL" id="DACSUM010000039">
    <property type="protein sequence ID" value="HAT3583659.1"/>
    <property type="molecule type" value="Genomic_DNA"/>
</dbReference>
<evidence type="ECO:0000313" key="1">
    <source>
        <dbReference type="EMBL" id="HAT3583659.1"/>
    </source>
</evidence>
<dbReference type="GO" id="GO:0071468">
    <property type="term" value="P:cellular response to acidic pH"/>
    <property type="evidence" value="ECO:0007669"/>
    <property type="project" value="InterPro"/>
</dbReference>
<dbReference type="Pfam" id="PF10798">
    <property type="entry name" value="YmgB"/>
    <property type="match status" value="1"/>
</dbReference>
<accession>A0A9P3WH37</accession>
<dbReference type="Gene3D" id="1.20.5.5260">
    <property type="match status" value="1"/>
</dbReference>
<name>A0A9P3WH37_KLUIN</name>
<dbReference type="RefSeq" id="WP_047372742.1">
    <property type="nucleotide sequence ID" value="NZ_CABMNU010000005.1"/>
</dbReference>
<protein>
    <recommendedName>
        <fullName evidence="3">Biofilm development protein YmgB/AriR</fullName>
    </recommendedName>
</protein>
<evidence type="ECO:0000313" key="2">
    <source>
        <dbReference type="Proteomes" id="UP000867740"/>
    </source>
</evidence>
<proteinExistence type="predicted"/>
<sequence>MALHPATQFLNTSQTIRLPVFSVELAFIKTVEEKLASLNLPVSNKAVILAIIRHLEEESDPEKTRMYRSALEMVVSRTPDDL</sequence>